<name>S5MY67_SALBN</name>
<dbReference type="AlphaFoldDB" id="S5MY67"/>
<sequence>MAQEYLFNGGLKMGTFPKYSNDHKLPAIFGLTSHSGEG</sequence>
<dbReference type="EMBL" id="CP006608">
    <property type="protein sequence ID" value="AGR61626.1"/>
    <property type="molecule type" value="Genomic_DNA"/>
</dbReference>
<evidence type="ECO:0000313" key="1">
    <source>
        <dbReference type="EMBL" id="AGR61626.1"/>
    </source>
</evidence>
<organism evidence="1 2">
    <name type="scientific">Salmonella bongori N268-08</name>
    <dbReference type="NCBI Taxonomy" id="1197719"/>
    <lineage>
        <taxon>Bacteria</taxon>
        <taxon>Pseudomonadati</taxon>
        <taxon>Pseudomonadota</taxon>
        <taxon>Gammaproteobacteria</taxon>
        <taxon>Enterobacterales</taxon>
        <taxon>Enterobacteriaceae</taxon>
        <taxon>Salmonella</taxon>
    </lineage>
</organism>
<dbReference type="PATRIC" id="fig|1197719.3.peg.4440"/>
<evidence type="ECO:0000313" key="2">
    <source>
        <dbReference type="Proteomes" id="UP000015042"/>
    </source>
</evidence>
<gene>
    <name evidence="1" type="ORF">A464_4444</name>
</gene>
<reference evidence="1 2" key="1">
    <citation type="submission" date="2013-07" db="EMBL/GenBank/DDBJ databases">
        <title>Genome sequence of Salmonella bongori N268-08 - a rare clinical isolate.</title>
        <authorList>
            <person name="Marti R."/>
            <person name="Hagens S."/>
            <person name="Loessner M.J."/>
            <person name="Klumpp J."/>
        </authorList>
    </citation>
    <scope>NUCLEOTIDE SEQUENCE [LARGE SCALE GENOMIC DNA]</scope>
    <source>
        <strain evidence="1 2">N268-08</strain>
    </source>
</reference>
<protein>
    <submittedName>
        <fullName evidence="1">Uncharacterized protein</fullName>
    </submittedName>
</protein>
<dbReference type="KEGG" id="sbz:A464_4444"/>
<proteinExistence type="predicted"/>
<accession>S5MY67</accession>
<dbReference type="Proteomes" id="UP000015042">
    <property type="component" value="Chromosome"/>
</dbReference>
<dbReference type="HOGENOM" id="CLU_3332662_0_0_6"/>